<name>A0A0A9EUH3_ARUDO</name>
<dbReference type="EMBL" id="GBRH01198223">
    <property type="protein sequence ID" value="JAD99672.1"/>
    <property type="molecule type" value="Transcribed_RNA"/>
</dbReference>
<evidence type="ECO:0000313" key="1">
    <source>
        <dbReference type="EMBL" id="JAD99672.1"/>
    </source>
</evidence>
<dbReference type="AlphaFoldDB" id="A0A0A9EUH3"/>
<reference evidence="1" key="2">
    <citation type="journal article" date="2015" name="Data Brief">
        <title>Shoot transcriptome of the giant reed, Arundo donax.</title>
        <authorList>
            <person name="Barrero R.A."/>
            <person name="Guerrero F.D."/>
            <person name="Moolhuijzen P."/>
            <person name="Goolsby J.A."/>
            <person name="Tidwell J."/>
            <person name="Bellgard S.E."/>
            <person name="Bellgard M.I."/>
        </authorList>
    </citation>
    <scope>NUCLEOTIDE SEQUENCE</scope>
    <source>
        <tissue evidence="1">Shoot tissue taken approximately 20 cm above the soil surface</tissue>
    </source>
</reference>
<reference evidence="1" key="1">
    <citation type="submission" date="2014-09" db="EMBL/GenBank/DDBJ databases">
        <authorList>
            <person name="Magalhaes I.L.F."/>
            <person name="Oliveira U."/>
            <person name="Santos F.R."/>
            <person name="Vidigal T.H.D.A."/>
            <person name="Brescovit A.D."/>
            <person name="Santos A.J."/>
        </authorList>
    </citation>
    <scope>NUCLEOTIDE SEQUENCE</scope>
    <source>
        <tissue evidence="1">Shoot tissue taken approximately 20 cm above the soil surface</tissue>
    </source>
</reference>
<sequence>MLRSTPDILLHHLSRSLNENLCRIPSDKPPAKLSPPN</sequence>
<organism evidence="1">
    <name type="scientific">Arundo donax</name>
    <name type="common">Giant reed</name>
    <name type="synonym">Donax arundinaceus</name>
    <dbReference type="NCBI Taxonomy" id="35708"/>
    <lineage>
        <taxon>Eukaryota</taxon>
        <taxon>Viridiplantae</taxon>
        <taxon>Streptophyta</taxon>
        <taxon>Embryophyta</taxon>
        <taxon>Tracheophyta</taxon>
        <taxon>Spermatophyta</taxon>
        <taxon>Magnoliopsida</taxon>
        <taxon>Liliopsida</taxon>
        <taxon>Poales</taxon>
        <taxon>Poaceae</taxon>
        <taxon>PACMAD clade</taxon>
        <taxon>Arundinoideae</taxon>
        <taxon>Arundineae</taxon>
        <taxon>Arundo</taxon>
    </lineage>
</organism>
<protein>
    <submittedName>
        <fullName evidence="1">Uncharacterized protein</fullName>
    </submittedName>
</protein>
<accession>A0A0A9EUH3</accession>
<proteinExistence type="predicted"/>